<evidence type="ECO:0000259" key="1">
    <source>
        <dbReference type="Pfam" id="PF00156"/>
    </source>
</evidence>
<keyword evidence="3" id="KW-1185">Reference proteome</keyword>
<keyword evidence="2" id="KW-0808">Transferase</keyword>
<dbReference type="InterPro" id="IPR029057">
    <property type="entry name" value="PRTase-like"/>
</dbReference>
<protein>
    <submittedName>
        <fullName evidence="2">Phosphoribosyltransferase</fullName>
    </submittedName>
</protein>
<proteinExistence type="predicted"/>
<dbReference type="GO" id="GO:0016757">
    <property type="term" value="F:glycosyltransferase activity"/>
    <property type="evidence" value="ECO:0007669"/>
    <property type="project" value="UniProtKB-KW"/>
</dbReference>
<keyword evidence="2" id="KW-0328">Glycosyltransferase</keyword>
<sequence>MIFSDRMDAGRRLAEALRPLRDERPVVLGLPRGGVPVAFEVAQALGAPLDVIIVRKLGVPYHRELGFGAIGEGGVRVVHQAIIRMSRVGEEDIQEVERTEQAELVRQARRFRRGRPRMAVEGRTVIIVDDGIATGATARAACRVARAQGAARVVLAVPVAPPDAVASLREDADEVVCLSTPPEFSAVGEWYQDFSQTGDAEVVELLSHSTGETGEAHPGG</sequence>
<dbReference type="CDD" id="cd06223">
    <property type="entry name" value="PRTases_typeI"/>
    <property type="match status" value="1"/>
</dbReference>
<evidence type="ECO:0000313" key="3">
    <source>
        <dbReference type="Proteomes" id="UP000634229"/>
    </source>
</evidence>
<dbReference type="EMBL" id="JAERRF010000010">
    <property type="protein sequence ID" value="MBL1098773.1"/>
    <property type="molecule type" value="Genomic_DNA"/>
</dbReference>
<gene>
    <name evidence="2" type="ORF">JK363_19310</name>
</gene>
<dbReference type="SUPFAM" id="SSF53271">
    <property type="entry name" value="PRTase-like"/>
    <property type="match status" value="1"/>
</dbReference>
<dbReference type="Pfam" id="PF00156">
    <property type="entry name" value="Pribosyltran"/>
    <property type="match status" value="1"/>
</dbReference>
<accession>A0ABS1NFI4</accession>
<reference evidence="2 3" key="1">
    <citation type="submission" date="2021-01" db="EMBL/GenBank/DDBJ databases">
        <title>WGS of actinomycetes isolated from Thailand.</title>
        <authorList>
            <person name="Thawai C."/>
        </authorList>
    </citation>
    <scope>NUCLEOTIDE SEQUENCE [LARGE SCALE GENOMIC DNA]</scope>
    <source>
        <strain evidence="2 3">CA1R205</strain>
    </source>
</reference>
<name>A0ABS1NFI4_9ACTN</name>
<dbReference type="InterPro" id="IPR000836">
    <property type="entry name" value="PRTase_dom"/>
</dbReference>
<feature type="domain" description="Phosphoribosyltransferase" evidence="1">
    <location>
        <begin position="9"/>
        <end position="179"/>
    </location>
</feature>
<evidence type="ECO:0000313" key="2">
    <source>
        <dbReference type="EMBL" id="MBL1098773.1"/>
    </source>
</evidence>
<dbReference type="Gene3D" id="3.40.50.2020">
    <property type="match status" value="1"/>
</dbReference>
<dbReference type="Proteomes" id="UP000634229">
    <property type="component" value="Unassembled WGS sequence"/>
</dbReference>
<dbReference type="Gene3D" id="3.30.1310.20">
    <property type="entry name" value="PRTase-like"/>
    <property type="match status" value="1"/>
</dbReference>
<organism evidence="2 3">
    <name type="scientific">Streptomyces coffeae</name>
    <dbReference type="NCBI Taxonomy" id="621382"/>
    <lineage>
        <taxon>Bacteria</taxon>
        <taxon>Bacillati</taxon>
        <taxon>Actinomycetota</taxon>
        <taxon>Actinomycetes</taxon>
        <taxon>Kitasatosporales</taxon>
        <taxon>Streptomycetaceae</taxon>
        <taxon>Streptomyces</taxon>
    </lineage>
</organism>
<comment type="caution">
    <text evidence="2">The sequence shown here is derived from an EMBL/GenBank/DDBJ whole genome shotgun (WGS) entry which is preliminary data.</text>
</comment>